<reference evidence="2 3" key="1">
    <citation type="submission" date="2020-02" db="EMBL/GenBank/DDBJ databases">
        <authorList>
            <person name="Bullock J.N."/>
            <person name="Barnes M.L."/>
            <person name="Kankolongo K.M."/>
            <person name="Dejene B.A."/>
            <person name="Lindsay P.E."/>
            <person name="Bhuiyan S."/>
            <person name="Nayek S."/>
            <person name="Hughes L.E."/>
            <person name="Garlena R.A."/>
            <person name="Russell D.A."/>
            <person name="Pope W.H."/>
            <person name="Jacobs-Sera D."/>
            <person name="Hatfull G.F."/>
        </authorList>
    </citation>
    <scope>NUCLEOTIDE SEQUENCE [LARGE SCALE GENOMIC DNA]</scope>
</reference>
<accession>A0A6G8R1U3</accession>
<keyword evidence="3" id="KW-1185">Reference proteome</keyword>
<dbReference type="GeneID" id="77928042"/>
<dbReference type="InterPro" id="IPR055760">
    <property type="entry name" value="DUF7336"/>
</dbReference>
<name>A0A6G8R1U3_9CAUD</name>
<dbReference type="KEGG" id="vg:77928042"/>
<dbReference type="Proteomes" id="UP000501266">
    <property type="component" value="Segment"/>
</dbReference>
<proteinExistence type="predicted"/>
<protein>
    <recommendedName>
        <fullName evidence="1">DUF7336 domain-containing protein</fullName>
    </recommendedName>
</protein>
<dbReference type="Pfam" id="PF24024">
    <property type="entry name" value="DUF7336"/>
    <property type="match status" value="1"/>
</dbReference>
<sequence>MKVWLVYEGSCTCCMGVYSVFSTEEKANAYAEKSDSRYVDVDYAILDEE</sequence>
<dbReference type="RefSeq" id="YP_010652258.1">
    <property type="nucleotide sequence ID" value="NC_070785.1"/>
</dbReference>
<evidence type="ECO:0000313" key="2">
    <source>
        <dbReference type="EMBL" id="QIN94167.1"/>
    </source>
</evidence>
<gene>
    <name evidence="2" type="primary">206</name>
    <name evidence="2" type="ORF">SEA_WAKANDA_206</name>
</gene>
<dbReference type="EMBL" id="MT024865">
    <property type="protein sequence ID" value="QIN94167.1"/>
    <property type="molecule type" value="Genomic_DNA"/>
</dbReference>
<organism evidence="2 3">
    <name type="scientific">Streptomyces phage Wakanda</name>
    <dbReference type="NCBI Taxonomy" id="2713267"/>
    <lineage>
        <taxon>Viruses</taxon>
        <taxon>Duplodnaviria</taxon>
        <taxon>Heunggongvirae</taxon>
        <taxon>Uroviricota</taxon>
        <taxon>Caudoviricetes</taxon>
        <taxon>Stanwilliamsviridae</taxon>
        <taxon>Loccivirinae</taxon>
        <taxon>Wakandavirus</taxon>
        <taxon>Wakandavirus wakanda</taxon>
    </lineage>
</organism>
<evidence type="ECO:0000259" key="1">
    <source>
        <dbReference type="Pfam" id="PF24024"/>
    </source>
</evidence>
<feature type="domain" description="DUF7336" evidence="1">
    <location>
        <begin position="1"/>
        <end position="48"/>
    </location>
</feature>
<evidence type="ECO:0000313" key="3">
    <source>
        <dbReference type="Proteomes" id="UP000501266"/>
    </source>
</evidence>